<feature type="transmembrane region" description="Helical" evidence="1">
    <location>
        <begin position="73"/>
        <end position="94"/>
    </location>
</feature>
<keyword evidence="1" id="KW-0812">Transmembrane</keyword>
<keyword evidence="1" id="KW-0472">Membrane</keyword>
<reference evidence="2" key="2">
    <citation type="submission" date="2022-12" db="EMBL/GenBank/DDBJ databases">
        <title>Whole genome sequence of Mycolicibacterium iranicum strain SBH312.</title>
        <authorList>
            <person name="Jani J."/>
            <person name="Arifin Mustapha Z."/>
            <person name="Ahmed K."/>
            <person name="Kai Ling C."/>
        </authorList>
    </citation>
    <scope>NUCLEOTIDE SEQUENCE</scope>
    <source>
        <strain evidence="2">SBH312</strain>
    </source>
</reference>
<dbReference type="EMBL" id="LQPC01000047">
    <property type="protein sequence ID" value="ORV84340.1"/>
    <property type="molecule type" value="Genomic_DNA"/>
</dbReference>
<sequence length="153" mass="16792">MTVRIHSRTRHFARVLGPFLAIVAIVAVIRMRDMPQLLSEFTASSVWPWVTGTFVLLGGVAIVASHQIWRGPAAIIVSVLGWLLVVRGIVLLAFPDVLASLADRLIDVAGVWIPMLVVMAVIGLYLTYIGWKPRPVDAHDLDVHISVDYPHAA</sequence>
<protein>
    <submittedName>
        <fullName evidence="3">Uncharacterized protein</fullName>
    </submittedName>
</protein>
<dbReference type="Proteomes" id="UP000193622">
    <property type="component" value="Unassembled WGS sequence"/>
</dbReference>
<dbReference type="Proteomes" id="UP001084650">
    <property type="component" value="Unassembled WGS sequence"/>
</dbReference>
<feature type="transmembrane region" description="Helical" evidence="1">
    <location>
        <begin position="109"/>
        <end position="131"/>
    </location>
</feature>
<accession>A0A1X1WCT0</accession>
<evidence type="ECO:0000313" key="4">
    <source>
        <dbReference type="Proteomes" id="UP000193622"/>
    </source>
</evidence>
<dbReference type="AlphaFoldDB" id="A0A1X1WCT0"/>
<keyword evidence="5" id="KW-1185">Reference proteome</keyword>
<keyword evidence="1" id="KW-1133">Transmembrane helix</keyword>
<evidence type="ECO:0000313" key="5">
    <source>
        <dbReference type="Proteomes" id="UP001084650"/>
    </source>
</evidence>
<gene>
    <name evidence="3" type="ORF">AWC12_23060</name>
    <name evidence="2" type="ORF">OY187_02745</name>
</gene>
<evidence type="ECO:0000256" key="1">
    <source>
        <dbReference type="SAM" id="Phobius"/>
    </source>
</evidence>
<name>A0A1X1WCT0_MYCIR</name>
<evidence type="ECO:0000313" key="3">
    <source>
        <dbReference type="EMBL" id="ORV84340.1"/>
    </source>
</evidence>
<evidence type="ECO:0000313" key="2">
    <source>
        <dbReference type="EMBL" id="MCZ0726950.1"/>
    </source>
</evidence>
<dbReference type="EMBL" id="JAPQYE010000001">
    <property type="protein sequence ID" value="MCZ0726950.1"/>
    <property type="molecule type" value="Genomic_DNA"/>
</dbReference>
<feature type="transmembrane region" description="Helical" evidence="1">
    <location>
        <begin position="12"/>
        <end position="31"/>
    </location>
</feature>
<comment type="caution">
    <text evidence="3">The sequence shown here is derived from an EMBL/GenBank/DDBJ whole genome shotgun (WGS) entry which is preliminary data.</text>
</comment>
<feature type="transmembrane region" description="Helical" evidence="1">
    <location>
        <begin position="46"/>
        <end position="66"/>
    </location>
</feature>
<proteinExistence type="predicted"/>
<reference evidence="3 4" key="1">
    <citation type="submission" date="2016-01" db="EMBL/GenBank/DDBJ databases">
        <title>The new phylogeny of the genus Mycobacterium.</title>
        <authorList>
            <person name="Tarcisio F."/>
            <person name="Conor M."/>
            <person name="Antonella G."/>
            <person name="Elisabetta G."/>
            <person name="Giulia F.S."/>
            <person name="Sara T."/>
            <person name="Anna F."/>
            <person name="Clotilde B."/>
            <person name="Roberto B."/>
            <person name="Veronica D.S."/>
            <person name="Fabio R."/>
            <person name="Monica P."/>
            <person name="Olivier J."/>
            <person name="Enrico T."/>
            <person name="Nicola S."/>
        </authorList>
    </citation>
    <scope>NUCLEOTIDE SEQUENCE [LARGE SCALE GENOMIC DNA]</scope>
    <source>
        <strain evidence="3 4">DSM 45541</strain>
    </source>
</reference>
<organism evidence="3 4">
    <name type="scientific">Mycolicibacterium iranicum</name>
    <name type="common">Mycobacterium iranicum</name>
    <dbReference type="NCBI Taxonomy" id="912594"/>
    <lineage>
        <taxon>Bacteria</taxon>
        <taxon>Bacillati</taxon>
        <taxon>Actinomycetota</taxon>
        <taxon>Actinomycetes</taxon>
        <taxon>Mycobacteriales</taxon>
        <taxon>Mycobacteriaceae</taxon>
        <taxon>Mycolicibacterium</taxon>
    </lineage>
</organism>
<dbReference type="RefSeq" id="WP_024449046.1">
    <property type="nucleotide sequence ID" value="NZ_JAPQYE010000001.1"/>
</dbReference>